<dbReference type="EC" id="2.7.13.3" evidence="3"/>
<protein>
    <recommendedName>
        <fullName evidence="3">histidine kinase</fullName>
        <ecNumber evidence="3">2.7.13.3</ecNumber>
    </recommendedName>
</protein>
<dbReference type="InterPro" id="IPR001789">
    <property type="entry name" value="Sig_transdc_resp-reg_receiver"/>
</dbReference>
<dbReference type="PANTHER" id="PTHR45339">
    <property type="entry name" value="HYBRID SIGNAL TRANSDUCTION HISTIDINE KINASE J"/>
    <property type="match status" value="1"/>
</dbReference>
<comment type="subcellular location">
    <subcellularLocation>
        <location evidence="2">Cell membrane</location>
    </subcellularLocation>
</comment>
<dbReference type="Proteomes" id="UP000184231">
    <property type="component" value="Unassembled WGS sequence"/>
</dbReference>
<evidence type="ECO:0000259" key="16">
    <source>
        <dbReference type="PROSITE" id="PS50113"/>
    </source>
</evidence>
<dbReference type="STRING" id="558155.SAMN04487911_1273"/>
<keyword evidence="8" id="KW-0418">Kinase</keyword>
<dbReference type="SUPFAM" id="SSF52172">
    <property type="entry name" value="CheY-like"/>
    <property type="match status" value="1"/>
</dbReference>
<evidence type="ECO:0000259" key="15">
    <source>
        <dbReference type="PROSITE" id="PS50112"/>
    </source>
</evidence>
<dbReference type="SUPFAM" id="SSF55785">
    <property type="entry name" value="PYP-like sensor domain (PAS domain)"/>
    <property type="match status" value="2"/>
</dbReference>
<dbReference type="PANTHER" id="PTHR45339:SF1">
    <property type="entry name" value="HYBRID SIGNAL TRANSDUCTION HISTIDINE KINASE J"/>
    <property type="match status" value="1"/>
</dbReference>
<evidence type="ECO:0000259" key="14">
    <source>
        <dbReference type="PROSITE" id="PS50110"/>
    </source>
</evidence>
<dbReference type="Gene3D" id="3.30.565.10">
    <property type="entry name" value="Histidine kinase-like ATPase, C-terminal domain"/>
    <property type="match status" value="1"/>
</dbReference>
<dbReference type="Pfam" id="PF08447">
    <property type="entry name" value="PAS_3"/>
    <property type="match status" value="1"/>
</dbReference>
<gene>
    <name evidence="17" type="ORF">SAMN04487911_1273</name>
</gene>
<dbReference type="Pfam" id="PF02518">
    <property type="entry name" value="HATPase_c"/>
    <property type="match status" value="1"/>
</dbReference>
<keyword evidence="4" id="KW-1003">Cell membrane</keyword>
<keyword evidence="7" id="KW-0547">Nucleotide-binding</keyword>
<keyword evidence="10" id="KW-0902">Two-component regulatory system</keyword>
<dbReference type="AlphaFoldDB" id="A0A1M6KP48"/>
<name>A0A1M6KP48_9FLAO</name>
<evidence type="ECO:0000256" key="5">
    <source>
        <dbReference type="ARBA" id="ARBA00022553"/>
    </source>
</evidence>
<dbReference type="GO" id="GO:0005524">
    <property type="term" value="F:ATP binding"/>
    <property type="evidence" value="ECO:0007669"/>
    <property type="project" value="UniProtKB-KW"/>
</dbReference>
<dbReference type="NCBIfam" id="TIGR00229">
    <property type="entry name" value="sensory_box"/>
    <property type="match status" value="1"/>
</dbReference>
<dbReference type="SMART" id="SM00387">
    <property type="entry name" value="HATPase_c"/>
    <property type="match status" value="1"/>
</dbReference>
<dbReference type="InterPro" id="IPR035965">
    <property type="entry name" value="PAS-like_dom_sf"/>
</dbReference>
<dbReference type="InterPro" id="IPR004358">
    <property type="entry name" value="Sig_transdc_His_kin-like_C"/>
</dbReference>
<evidence type="ECO:0000313" key="17">
    <source>
        <dbReference type="EMBL" id="SHJ60661.1"/>
    </source>
</evidence>
<dbReference type="Pfam" id="PF13426">
    <property type="entry name" value="PAS_9"/>
    <property type="match status" value="1"/>
</dbReference>
<dbReference type="Gene3D" id="2.10.70.100">
    <property type="match status" value="1"/>
</dbReference>
<keyword evidence="6" id="KW-0808">Transferase</keyword>
<dbReference type="RefSeq" id="WP_072765424.1">
    <property type="nucleotide sequence ID" value="NZ_FQYX01000027.1"/>
</dbReference>
<dbReference type="InterPro" id="IPR036890">
    <property type="entry name" value="HATPase_C_sf"/>
</dbReference>
<dbReference type="InterPro" id="IPR036097">
    <property type="entry name" value="HisK_dim/P_sf"/>
</dbReference>
<dbReference type="GO" id="GO:0005886">
    <property type="term" value="C:plasma membrane"/>
    <property type="evidence" value="ECO:0007669"/>
    <property type="project" value="UniProtKB-SubCell"/>
</dbReference>
<evidence type="ECO:0000256" key="2">
    <source>
        <dbReference type="ARBA" id="ARBA00004236"/>
    </source>
</evidence>
<dbReference type="CDD" id="cd00082">
    <property type="entry name" value="HisKA"/>
    <property type="match status" value="1"/>
</dbReference>
<dbReference type="SUPFAM" id="SSF55874">
    <property type="entry name" value="ATPase domain of HSP90 chaperone/DNA topoisomerase II/histidine kinase"/>
    <property type="match status" value="1"/>
</dbReference>
<evidence type="ECO:0000256" key="1">
    <source>
        <dbReference type="ARBA" id="ARBA00000085"/>
    </source>
</evidence>
<sequence>MNFKISLEKSPIGYTVIDKNKNFLYANPSFCTFVGHSLKTLNSKTFSDITYPADIEKGSKEFERLIRGEIHEYRLQKRYIHKSGEIIWGDLFVSLIHDDREPSGFTILTSIIDITERERSSKALKDHEAFMSHAEEIARMGSWEWDIGKNVTRWSENLYRLFKVSPKNTKVSFEYFLSKVHPDDRYMITEGYDQLVQQKRKMVLEHRILLPDNEIMWIQNSIKPFFENGKMVGLRGVNLDITKRKRTEAELIKSKEKAEESDRLKTAFLQNISHEIRTPMNGILGFMQFLQEPSISSNERNEYIDIVNQSGARLMNTVNDIIKISKIESGINEINITDVNTEDVLLYNFNFFKALAEKKGLALMLSEKFLCGTTAIIQTDNTKLEGILSNLINNAIKYTKEGTIEIGNYREGTKLVFFVKDSGIGIPKDRIKSIFDRFIQVDDQLARTYEGVGLGLSIAKAHIDILGGKIWVDSIIGKGSTFFFSIPYVPVKLEHTPKEAPLQGIPKNTTVLLAEDDRISFLYCSKLLQKQGITVIHAQNGASAVDKFKENKSVSLILMDLNMPFMDGLAATRQIRSFDGNIPIIAQTGLGFREDKAKAFEAGCSDYISKPIDSAKLIGLIKKHIHEL</sequence>
<evidence type="ECO:0000256" key="12">
    <source>
        <dbReference type="PROSITE-ProRule" id="PRU00169"/>
    </source>
</evidence>
<dbReference type="InterPro" id="IPR000700">
    <property type="entry name" value="PAS-assoc_C"/>
</dbReference>
<proteinExistence type="predicted"/>
<dbReference type="Gene3D" id="1.10.287.130">
    <property type="match status" value="1"/>
</dbReference>
<dbReference type="InterPro" id="IPR013655">
    <property type="entry name" value="PAS_fold_3"/>
</dbReference>
<evidence type="ECO:0000313" key="18">
    <source>
        <dbReference type="Proteomes" id="UP000184231"/>
    </source>
</evidence>
<dbReference type="CDD" id="cd17546">
    <property type="entry name" value="REC_hyHK_CKI1_RcsC-like"/>
    <property type="match status" value="1"/>
</dbReference>
<dbReference type="SMART" id="SM00086">
    <property type="entry name" value="PAC"/>
    <property type="match status" value="2"/>
</dbReference>
<dbReference type="CDD" id="cd00130">
    <property type="entry name" value="PAS"/>
    <property type="match status" value="2"/>
</dbReference>
<keyword evidence="9" id="KW-0067">ATP-binding</keyword>
<keyword evidence="5 12" id="KW-0597">Phosphoprotein</keyword>
<dbReference type="InterPro" id="IPR005467">
    <property type="entry name" value="His_kinase_dom"/>
</dbReference>
<dbReference type="SUPFAM" id="SSF47384">
    <property type="entry name" value="Homodimeric domain of signal transducing histidine kinase"/>
    <property type="match status" value="1"/>
</dbReference>
<dbReference type="OrthoDB" id="9811889at2"/>
<dbReference type="Pfam" id="PF00512">
    <property type="entry name" value="HisKA"/>
    <property type="match status" value="1"/>
</dbReference>
<evidence type="ECO:0000256" key="10">
    <source>
        <dbReference type="ARBA" id="ARBA00023012"/>
    </source>
</evidence>
<reference evidence="17 18" key="1">
    <citation type="submission" date="2016-11" db="EMBL/GenBank/DDBJ databases">
        <authorList>
            <person name="Jaros S."/>
            <person name="Januszkiewicz K."/>
            <person name="Wedrychowicz H."/>
        </authorList>
    </citation>
    <scope>NUCLEOTIDE SEQUENCE [LARGE SCALE GENOMIC DNA]</scope>
    <source>
        <strain evidence="17 18">CGMCC 1.8863</strain>
    </source>
</reference>
<keyword evidence="18" id="KW-1185">Reference proteome</keyword>
<evidence type="ECO:0000256" key="11">
    <source>
        <dbReference type="ARBA" id="ARBA00023136"/>
    </source>
</evidence>
<feature type="domain" description="Histidine kinase" evidence="13">
    <location>
        <begin position="271"/>
        <end position="490"/>
    </location>
</feature>
<dbReference type="PROSITE" id="PS50109">
    <property type="entry name" value="HIS_KIN"/>
    <property type="match status" value="1"/>
</dbReference>
<dbReference type="PROSITE" id="PS50113">
    <property type="entry name" value="PAC"/>
    <property type="match status" value="2"/>
</dbReference>
<dbReference type="SMART" id="SM00091">
    <property type="entry name" value="PAS"/>
    <property type="match status" value="2"/>
</dbReference>
<dbReference type="SMART" id="SM00448">
    <property type="entry name" value="REC"/>
    <property type="match status" value="1"/>
</dbReference>
<dbReference type="InterPro" id="IPR011006">
    <property type="entry name" value="CheY-like_superfamily"/>
</dbReference>
<dbReference type="Gene3D" id="3.30.450.20">
    <property type="entry name" value="PAS domain"/>
    <property type="match status" value="2"/>
</dbReference>
<feature type="domain" description="PAS" evidence="15">
    <location>
        <begin position="1"/>
        <end position="69"/>
    </location>
</feature>
<dbReference type="PROSITE" id="PS50112">
    <property type="entry name" value="PAS"/>
    <property type="match status" value="1"/>
</dbReference>
<dbReference type="Gene3D" id="3.40.50.2300">
    <property type="match status" value="1"/>
</dbReference>
<feature type="domain" description="PAC" evidence="16">
    <location>
        <begin position="73"/>
        <end position="126"/>
    </location>
</feature>
<evidence type="ECO:0000256" key="4">
    <source>
        <dbReference type="ARBA" id="ARBA00022475"/>
    </source>
</evidence>
<evidence type="ECO:0000256" key="9">
    <source>
        <dbReference type="ARBA" id="ARBA00022840"/>
    </source>
</evidence>
<feature type="domain" description="PAC" evidence="16">
    <location>
        <begin position="202"/>
        <end position="253"/>
    </location>
</feature>
<dbReference type="FunFam" id="3.30.565.10:FF:000023">
    <property type="entry name" value="PAS domain-containing sensor histidine kinase"/>
    <property type="match status" value="1"/>
</dbReference>
<keyword evidence="11" id="KW-0472">Membrane</keyword>
<feature type="domain" description="Response regulatory" evidence="14">
    <location>
        <begin position="510"/>
        <end position="625"/>
    </location>
</feature>
<evidence type="ECO:0000256" key="3">
    <source>
        <dbReference type="ARBA" id="ARBA00012438"/>
    </source>
</evidence>
<dbReference type="InterPro" id="IPR001610">
    <property type="entry name" value="PAC"/>
</dbReference>
<comment type="catalytic activity">
    <reaction evidence="1">
        <text>ATP + protein L-histidine = ADP + protein N-phospho-L-histidine.</text>
        <dbReference type="EC" id="2.7.13.3"/>
    </reaction>
</comment>
<dbReference type="InterPro" id="IPR003594">
    <property type="entry name" value="HATPase_dom"/>
</dbReference>
<organism evidence="17 18">
    <name type="scientific">Arenibacter nanhaiticus</name>
    <dbReference type="NCBI Taxonomy" id="558155"/>
    <lineage>
        <taxon>Bacteria</taxon>
        <taxon>Pseudomonadati</taxon>
        <taxon>Bacteroidota</taxon>
        <taxon>Flavobacteriia</taxon>
        <taxon>Flavobacteriales</taxon>
        <taxon>Flavobacteriaceae</taxon>
        <taxon>Arenibacter</taxon>
    </lineage>
</organism>
<dbReference type="InterPro" id="IPR003661">
    <property type="entry name" value="HisK_dim/P_dom"/>
</dbReference>
<dbReference type="Pfam" id="PF00072">
    <property type="entry name" value="Response_reg"/>
    <property type="match status" value="1"/>
</dbReference>
<evidence type="ECO:0000256" key="8">
    <source>
        <dbReference type="ARBA" id="ARBA00022777"/>
    </source>
</evidence>
<dbReference type="EMBL" id="FQYX01000027">
    <property type="protein sequence ID" value="SHJ60661.1"/>
    <property type="molecule type" value="Genomic_DNA"/>
</dbReference>
<evidence type="ECO:0000256" key="7">
    <source>
        <dbReference type="ARBA" id="ARBA00022741"/>
    </source>
</evidence>
<feature type="modified residue" description="4-aspartylphosphate" evidence="12">
    <location>
        <position position="560"/>
    </location>
</feature>
<dbReference type="InterPro" id="IPR000014">
    <property type="entry name" value="PAS"/>
</dbReference>
<dbReference type="PRINTS" id="PR00344">
    <property type="entry name" value="BCTRLSENSOR"/>
</dbReference>
<accession>A0A1M6KP48</accession>
<dbReference type="PROSITE" id="PS50110">
    <property type="entry name" value="RESPONSE_REGULATORY"/>
    <property type="match status" value="1"/>
</dbReference>
<dbReference type="SMART" id="SM00388">
    <property type="entry name" value="HisKA"/>
    <property type="match status" value="1"/>
</dbReference>
<evidence type="ECO:0000259" key="13">
    <source>
        <dbReference type="PROSITE" id="PS50109"/>
    </source>
</evidence>
<dbReference type="GO" id="GO:0000155">
    <property type="term" value="F:phosphorelay sensor kinase activity"/>
    <property type="evidence" value="ECO:0007669"/>
    <property type="project" value="InterPro"/>
</dbReference>
<evidence type="ECO:0000256" key="6">
    <source>
        <dbReference type="ARBA" id="ARBA00022679"/>
    </source>
</evidence>